<sequence>MVETEKSSSSYGVFVWPSSGERFYESIGSHPLHGDPSEAATGASPHHVGVHTIDAAAPPPHGETLMERKRQQLRKYGQDGSVSLALSSSSVLTINNSSKRGCGQPTGSGKKQRLSSTVKQTLSEIKNQDCELMMPSSSGMSFTPHLIVVSIGEDIASKVIAFSQQVDNVWRVSILPDGSEFLIFKQTSLELTLSDVDSNRRVKRGNMKVKPLQVLAVVAALEFLIFTTSVKPSVGDLEISQELALFLSGYCKMGVVIMDGGGLLGWEVKCCIASLSLYVFSVLNNPKPSLGGLVVGGHQ</sequence>
<evidence type="ECO:0000256" key="1">
    <source>
        <dbReference type="RuleBase" id="RU367031"/>
    </source>
</evidence>
<dbReference type="InterPro" id="IPR039605">
    <property type="entry name" value="AHL"/>
</dbReference>
<dbReference type="PANTHER" id="PTHR31500">
    <property type="entry name" value="AT-HOOK MOTIF NUCLEAR-LOCALIZED PROTEIN 9"/>
    <property type="match status" value="1"/>
</dbReference>
<dbReference type="Proteomes" id="UP000266723">
    <property type="component" value="Unassembled WGS sequence"/>
</dbReference>
<reference evidence="3 4" key="1">
    <citation type="journal article" date="2020" name="BMC Genomics">
        <title>Intraspecific diversification of the crop wild relative Brassica cretica Lam. using demographic model selection.</title>
        <authorList>
            <person name="Kioukis A."/>
            <person name="Michalopoulou V.A."/>
            <person name="Briers L."/>
            <person name="Pirintsos S."/>
            <person name="Studholme D.J."/>
            <person name="Pavlidis P."/>
            <person name="Sarris P.F."/>
        </authorList>
    </citation>
    <scope>NUCLEOTIDE SEQUENCE [LARGE SCALE GENOMIC DNA]</scope>
    <source>
        <strain evidence="4">cv. PFS-1207/04</strain>
    </source>
</reference>
<comment type="function">
    <text evidence="1">Transcription factor that specifically binds AT-rich DNA sequences related to the nuclear matrix attachment regions (MARs).</text>
</comment>
<evidence type="ECO:0000256" key="2">
    <source>
        <dbReference type="SAM" id="MobiDB-lite"/>
    </source>
</evidence>
<keyword evidence="1" id="KW-0539">Nucleus</keyword>
<comment type="subcellular location">
    <subcellularLocation>
        <location evidence="1">Nucleus</location>
    </subcellularLocation>
</comment>
<gene>
    <name evidence="3" type="ORF">DY000_02053964</name>
</gene>
<evidence type="ECO:0000313" key="4">
    <source>
        <dbReference type="Proteomes" id="UP000266723"/>
    </source>
</evidence>
<feature type="region of interest" description="Disordered" evidence="2">
    <location>
        <begin position="96"/>
        <end position="116"/>
    </location>
</feature>
<keyword evidence="1" id="KW-0238">DNA-binding</keyword>
<comment type="caution">
    <text evidence="3">The sequence shown here is derived from an EMBL/GenBank/DDBJ whole genome shotgun (WGS) entry which is preliminary data.</text>
</comment>
<keyword evidence="4" id="KW-1185">Reference proteome</keyword>
<comment type="domain">
    <text evidence="1">The PPC domain mediates interactions between AHL proteins.</text>
</comment>
<protein>
    <recommendedName>
        <fullName evidence="1">AT-hook motif nuclear-localized protein</fullName>
    </recommendedName>
</protein>
<keyword evidence="1" id="KW-0804">Transcription</keyword>
<proteinExistence type="predicted"/>
<accession>A0ABQ7AMN4</accession>
<evidence type="ECO:0000313" key="3">
    <source>
        <dbReference type="EMBL" id="KAF3498969.1"/>
    </source>
</evidence>
<feature type="compositionally biased region" description="Polar residues" evidence="2">
    <location>
        <begin position="105"/>
        <end position="116"/>
    </location>
</feature>
<keyword evidence="1" id="KW-0805">Transcription regulation</keyword>
<organism evidence="3 4">
    <name type="scientific">Brassica cretica</name>
    <name type="common">Mustard</name>
    <dbReference type="NCBI Taxonomy" id="69181"/>
    <lineage>
        <taxon>Eukaryota</taxon>
        <taxon>Viridiplantae</taxon>
        <taxon>Streptophyta</taxon>
        <taxon>Embryophyta</taxon>
        <taxon>Tracheophyta</taxon>
        <taxon>Spermatophyta</taxon>
        <taxon>Magnoliopsida</taxon>
        <taxon>eudicotyledons</taxon>
        <taxon>Gunneridae</taxon>
        <taxon>Pentapetalae</taxon>
        <taxon>rosids</taxon>
        <taxon>malvids</taxon>
        <taxon>Brassicales</taxon>
        <taxon>Brassicaceae</taxon>
        <taxon>Brassiceae</taxon>
        <taxon>Brassica</taxon>
    </lineage>
</organism>
<dbReference type="EMBL" id="QGKV02002055">
    <property type="protein sequence ID" value="KAF3498969.1"/>
    <property type="molecule type" value="Genomic_DNA"/>
</dbReference>
<dbReference type="PANTHER" id="PTHR31500:SF9">
    <property type="entry name" value="AT-HOOK MOTIF NUCLEAR-LOCALIZED PROTEIN 9"/>
    <property type="match status" value="1"/>
</dbReference>
<name>A0ABQ7AMN4_BRACR</name>